<comment type="caution">
    <text evidence="6">The sequence shown here is derived from an EMBL/GenBank/DDBJ whole genome shotgun (WGS) entry which is preliminary data.</text>
</comment>
<evidence type="ECO:0000256" key="2">
    <source>
        <dbReference type="ARBA" id="ARBA00022884"/>
    </source>
</evidence>
<dbReference type="PANTHER" id="PTHR36984">
    <property type="entry name" value="CRISPR-ASSOCIATED ENDORIBONUCLEASE CAS6 1"/>
    <property type="match status" value="1"/>
</dbReference>
<accession>A0A7V4UFW4</accession>
<proteinExistence type="inferred from homology"/>
<dbReference type="Gene3D" id="3.30.70.1890">
    <property type="match status" value="1"/>
</dbReference>
<organism evidence="6">
    <name type="scientific">Caldithrix abyssi</name>
    <dbReference type="NCBI Taxonomy" id="187145"/>
    <lineage>
        <taxon>Bacteria</taxon>
        <taxon>Pseudomonadati</taxon>
        <taxon>Calditrichota</taxon>
        <taxon>Calditrichia</taxon>
        <taxon>Calditrichales</taxon>
        <taxon>Calditrichaceae</taxon>
        <taxon>Caldithrix</taxon>
    </lineage>
</organism>
<evidence type="ECO:0000313" key="6">
    <source>
        <dbReference type="EMBL" id="HGY57442.1"/>
    </source>
</evidence>
<gene>
    <name evidence="6" type="primary">cas6</name>
    <name evidence="6" type="ORF">ENK44_17170</name>
</gene>
<dbReference type="GO" id="GO:0051607">
    <property type="term" value="P:defense response to virus"/>
    <property type="evidence" value="ECO:0007669"/>
    <property type="project" value="UniProtKB-KW"/>
</dbReference>
<dbReference type="GO" id="GO:0003723">
    <property type="term" value="F:RNA binding"/>
    <property type="evidence" value="ECO:0007669"/>
    <property type="project" value="UniProtKB-KW"/>
</dbReference>
<dbReference type="EMBL" id="DRQG01000161">
    <property type="protein sequence ID" value="HGY57442.1"/>
    <property type="molecule type" value="Genomic_DNA"/>
</dbReference>
<reference evidence="6" key="1">
    <citation type="journal article" date="2020" name="mSystems">
        <title>Genome- and Community-Level Interaction Insights into Carbon Utilization and Element Cycling Functions of Hydrothermarchaeota in Hydrothermal Sediment.</title>
        <authorList>
            <person name="Zhou Z."/>
            <person name="Liu Y."/>
            <person name="Xu W."/>
            <person name="Pan J."/>
            <person name="Luo Z.H."/>
            <person name="Li M."/>
        </authorList>
    </citation>
    <scope>NUCLEOTIDE SEQUENCE [LARGE SCALE GENOMIC DNA]</scope>
    <source>
        <strain evidence="6">HyVt-577</strain>
    </source>
</reference>
<evidence type="ECO:0000256" key="1">
    <source>
        <dbReference type="ARBA" id="ARBA00005937"/>
    </source>
</evidence>
<name>A0A7V4UFW4_CALAY</name>
<dbReference type="InterPro" id="IPR010156">
    <property type="entry name" value="CRISPR-assoc_prot_Cas6"/>
</dbReference>
<dbReference type="GO" id="GO:0016788">
    <property type="term" value="F:hydrolase activity, acting on ester bonds"/>
    <property type="evidence" value="ECO:0007669"/>
    <property type="project" value="InterPro"/>
</dbReference>
<dbReference type="Proteomes" id="UP000885779">
    <property type="component" value="Unassembled WGS sequence"/>
</dbReference>
<evidence type="ECO:0000256" key="3">
    <source>
        <dbReference type="ARBA" id="ARBA00023118"/>
    </source>
</evidence>
<feature type="domain" description="CRISPR associated protein Cas6 C-terminal" evidence="5">
    <location>
        <begin position="121"/>
        <end position="255"/>
    </location>
</feature>
<dbReference type="Pfam" id="PF01881">
    <property type="entry name" value="Cas_Cas6_C"/>
    <property type="match status" value="1"/>
</dbReference>
<dbReference type="CDD" id="cd21140">
    <property type="entry name" value="Cas6_I-like"/>
    <property type="match status" value="1"/>
</dbReference>
<dbReference type="PANTHER" id="PTHR36984:SF1">
    <property type="entry name" value="CRISPR-ASSOCIATED ENDORIBONUCLEASE CAS6 1"/>
    <property type="match status" value="1"/>
</dbReference>
<evidence type="ECO:0000259" key="5">
    <source>
        <dbReference type="Pfam" id="PF01881"/>
    </source>
</evidence>
<comment type="function">
    <text evidence="4">CRISPR (clustered regularly interspaced short palindromic repeat), is an adaptive immune system that provides protection against mobile genetic elements (viruses, transposable elements and conjugative plasmids). CRISPR clusters contain sequences complementary to antecedent mobile elements and target invading nucleic acids. CRISPR clusters are transcribed and processed into CRISPR RNA (crRNA).</text>
</comment>
<dbReference type="PIRSF" id="PIRSF005054">
    <property type="entry name" value="PF1131"/>
    <property type="match status" value="1"/>
</dbReference>
<dbReference type="InterPro" id="IPR045747">
    <property type="entry name" value="CRISPR-assoc_prot_Cas6_N_sf"/>
</dbReference>
<dbReference type="Pfam" id="PF21350">
    <property type="entry name" value="Cas6_I-A"/>
    <property type="match status" value="1"/>
</dbReference>
<keyword evidence="3" id="KW-0051">Antiviral defense</keyword>
<dbReference type="NCBIfam" id="TIGR01877">
    <property type="entry name" value="cas_cas6"/>
    <property type="match status" value="1"/>
</dbReference>
<dbReference type="Gene3D" id="3.30.70.1900">
    <property type="match status" value="1"/>
</dbReference>
<protein>
    <recommendedName>
        <fullName evidence="4">CRISPR-associated endoribonuclease</fullName>
    </recommendedName>
</protein>
<sequence length="261" mass="31282">MRIKITFETRNQTTFLPINTNYYLYQLINELTHDYRRYLSALVPGRSKWKKFDLYTFSQLIIPERVIRDYEIGINSPEFYWYISSPFYQFLGILAKELRERKTVRISDKRFRVGEVNFYPSPDFSSSSARFTCLSPVAVYRKQVMDRFERNNFSMSVLPDESEYIYFLQKDLLYKHNILRNEKRDHLDLELEFDKEYLRRRRNKITKVIRLEGEDQEQIRGVLAPLSIKAEPDILRLIYDMGLGQLNNWGFGMVEKVQGAS</sequence>
<comment type="similarity">
    <text evidence="1 4">Belongs to the CRISPR-associated protein Cas6/Cse3/CasE family.</text>
</comment>
<keyword evidence="2" id="KW-0694">RNA-binding</keyword>
<dbReference type="AlphaFoldDB" id="A0A7V4UFW4"/>
<dbReference type="InterPro" id="IPR049435">
    <property type="entry name" value="Cas_Cas6_C"/>
</dbReference>
<evidence type="ECO:0000256" key="4">
    <source>
        <dbReference type="PIRNR" id="PIRNR005054"/>
    </source>
</evidence>